<evidence type="ECO:0000313" key="2">
    <source>
        <dbReference type="EMBL" id="ABC27934.1"/>
    </source>
</evidence>
<proteinExistence type="predicted"/>
<dbReference type="InterPro" id="IPR050834">
    <property type="entry name" value="Glycosyltransf_2"/>
</dbReference>
<dbReference type="KEGG" id="hch:HCH_01052"/>
<dbReference type="EMBL" id="CP000155">
    <property type="protein sequence ID" value="ABC27934.1"/>
    <property type="molecule type" value="Genomic_DNA"/>
</dbReference>
<keyword evidence="2" id="KW-0808">Transferase</keyword>
<dbReference type="Gene3D" id="3.90.550.10">
    <property type="entry name" value="Spore Coat Polysaccharide Biosynthesis Protein SpsA, Chain A"/>
    <property type="match status" value="1"/>
</dbReference>
<dbReference type="PANTHER" id="PTHR43685">
    <property type="entry name" value="GLYCOSYLTRANSFERASE"/>
    <property type="match status" value="1"/>
</dbReference>
<sequence length="268" mass="30659">MNRISVVIPTFNRPQYINTTVDMVLRQTHPPYEIIVVDNGTEPCQLEQAFPDTVRLYRIMSRAGAAQARNFGACMAAGEFIAFLDDDDIWEDQYLEKIQKVIDEDKPDLIVAKLDKLLNGKVLPFKNPINTPRISGFIYQNPGYTGSSVTIRKSAFIERGGYDPRFRNGQDKEIAINFLMSGKKIVHAPEAQAIIRLHADERLTYSNSFITTARLLREKYPEMYNSYIYLKSLRQALTKPKQTPLKDKCAAVLLKVCLGLMKPFYKRK</sequence>
<dbReference type="Proteomes" id="UP000000238">
    <property type="component" value="Chromosome"/>
</dbReference>
<dbReference type="SUPFAM" id="SSF53448">
    <property type="entry name" value="Nucleotide-diphospho-sugar transferases"/>
    <property type="match status" value="1"/>
</dbReference>
<dbReference type="HOGENOM" id="CLU_025996_0_4_6"/>
<accession>Q2SN40</accession>
<dbReference type="CAZy" id="GT2">
    <property type="family name" value="Glycosyltransferase Family 2"/>
</dbReference>
<dbReference type="InterPro" id="IPR001173">
    <property type="entry name" value="Glyco_trans_2-like"/>
</dbReference>
<organism evidence="2 3">
    <name type="scientific">Hahella chejuensis (strain KCTC 2396)</name>
    <dbReference type="NCBI Taxonomy" id="349521"/>
    <lineage>
        <taxon>Bacteria</taxon>
        <taxon>Pseudomonadati</taxon>
        <taxon>Pseudomonadota</taxon>
        <taxon>Gammaproteobacteria</taxon>
        <taxon>Oceanospirillales</taxon>
        <taxon>Hahellaceae</taxon>
        <taxon>Hahella</taxon>
    </lineage>
</organism>
<reference evidence="2 3" key="1">
    <citation type="journal article" date="2005" name="Nucleic Acids Res.">
        <title>Genomic blueprint of Hahella chejuensis, a marine microbe producing an algicidal agent.</title>
        <authorList>
            <person name="Jeong H."/>
            <person name="Yim J.H."/>
            <person name="Lee C."/>
            <person name="Choi S.-H."/>
            <person name="Park Y.K."/>
            <person name="Yoon S.H."/>
            <person name="Hur C.-G."/>
            <person name="Kang H.-Y."/>
            <person name="Kim D."/>
            <person name="Lee H.H."/>
            <person name="Park K.H."/>
            <person name="Park S.-H."/>
            <person name="Park H.-S."/>
            <person name="Lee H.K."/>
            <person name="Oh T.K."/>
            <person name="Kim J.F."/>
        </authorList>
    </citation>
    <scope>NUCLEOTIDE SEQUENCE [LARGE SCALE GENOMIC DNA]</scope>
    <source>
        <strain evidence="2 3">KCTC 2396</strain>
    </source>
</reference>
<gene>
    <name evidence="2" type="ordered locus">HCH_01052</name>
</gene>
<dbReference type="GO" id="GO:0016740">
    <property type="term" value="F:transferase activity"/>
    <property type="evidence" value="ECO:0007669"/>
    <property type="project" value="UniProtKB-KW"/>
</dbReference>
<name>Q2SN40_HAHCH</name>
<dbReference type="InterPro" id="IPR029044">
    <property type="entry name" value="Nucleotide-diphossugar_trans"/>
</dbReference>
<dbReference type="AlphaFoldDB" id="Q2SN40"/>
<dbReference type="Pfam" id="PF00535">
    <property type="entry name" value="Glycos_transf_2"/>
    <property type="match status" value="1"/>
</dbReference>
<protein>
    <submittedName>
        <fullName evidence="2">Glycosyltransferase involved in cell wall biogenesis</fullName>
    </submittedName>
</protein>
<keyword evidence="3" id="KW-1185">Reference proteome</keyword>
<dbReference type="OrthoDB" id="9801954at2"/>
<dbReference type="PANTHER" id="PTHR43685:SF2">
    <property type="entry name" value="GLYCOSYLTRANSFERASE 2-LIKE DOMAIN-CONTAINING PROTEIN"/>
    <property type="match status" value="1"/>
</dbReference>
<dbReference type="CDD" id="cd00761">
    <property type="entry name" value="Glyco_tranf_GTA_type"/>
    <property type="match status" value="1"/>
</dbReference>
<dbReference type="STRING" id="349521.HCH_01052"/>
<evidence type="ECO:0000313" key="3">
    <source>
        <dbReference type="Proteomes" id="UP000000238"/>
    </source>
</evidence>
<dbReference type="eggNOG" id="COG1216">
    <property type="taxonomic scope" value="Bacteria"/>
</dbReference>
<evidence type="ECO:0000259" key="1">
    <source>
        <dbReference type="Pfam" id="PF00535"/>
    </source>
</evidence>
<feature type="domain" description="Glycosyltransferase 2-like" evidence="1">
    <location>
        <begin position="5"/>
        <end position="155"/>
    </location>
</feature>
<dbReference type="RefSeq" id="WP_011395009.1">
    <property type="nucleotide sequence ID" value="NC_007645.1"/>
</dbReference>